<organism evidence="2 3">
    <name type="scientific">Roseicyclus marinus</name>
    <dbReference type="NCBI Taxonomy" id="2161673"/>
    <lineage>
        <taxon>Bacteria</taxon>
        <taxon>Pseudomonadati</taxon>
        <taxon>Pseudomonadota</taxon>
        <taxon>Alphaproteobacteria</taxon>
        <taxon>Rhodobacterales</taxon>
        <taxon>Roseobacteraceae</taxon>
        <taxon>Roseicyclus</taxon>
    </lineage>
</organism>
<dbReference type="Proteomes" id="UP001337723">
    <property type="component" value="Chromosome"/>
</dbReference>
<keyword evidence="3" id="KW-1185">Reference proteome</keyword>
<sequence>MRLLVFTLLAGLAGTTAAVACPAMNMSQGATNLGAGQLASPMNVMLSAGGENRLDQCGLGMLGFGQFRSAPDYSFVVEAGFPQDVVLAVTSDCDAAMLVNTADGQWHFNDDANGNLDPRLTIPAGAALEGQVDVWLGTFAGGDCAASLTLAQADAAPPVSAPSTGPAPGANVATTMPPPLPGTPAPIVPQPQMPQTVQTPQPVPVPVPVPAPAPAPMPVPVAICPNPNMVGPSLTLVGAQLLQPQAYMATVGGPHDLSGCPGIDAWGSATEAPSFTLYLSQMAGFQLTTDIASDCDPTLLMRDAFGQWHFNDDTNGLQPQLVVDGASLNGKVDIWVGGFGSSACQGTITFRTASTMPQGGGMMMGGCPNPSMQGVPVSTTGSALYSPTDYFTTASGSQQLSACGLPVFSTGYFNAQPNFSFFLSGMQEYGRLEIEGEASCDTVLLVRTPDGQWFLDDDSNGNLNPRLDLTNMFMLNGRVDVWVGSYSGTSCPATIELETWHS</sequence>
<protein>
    <submittedName>
        <fullName evidence="2">Uncharacterized protein</fullName>
    </submittedName>
</protein>
<dbReference type="KEGG" id="rmai:MACH21_11530"/>
<feature type="signal peptide" evidence="1">
    <location>
        <begin position="1"/>
        <end position="20"/>
    </location>
</feature>
<evidence type="ECO:0000313" key="2">
    <source>
        <dbReference type="EMBL" id="BDW84976.1"/>
    </source>
</evidence>
<gene>
    <name evidence="2" type="ORF">MACH21_11530</name>
</gene>
<evidence type="ECO:0000256" key="1">
    <source>
        <dbReference type="SAM" id="SignalP"/>
    </source>
</evidence>
<name>A0AA48KMC5_9RHOB</name>
<dbReference type="AlphaFoldDB" id="A0AA48KMC5"/>
<accession>A0AA48KMC5</accession>
<dbReference type="RefSeq" id="WP_338275325.1">
    <property type="nucleotide sequence ID" value="NZ_AP027266.1"/>
</dbReference>
<evidence type="ECO:0000313" key="3">
    <source>
        <dbReference type="Proteomes" id="UP001337723"/>
    </source>
</evidence>
<reference evidence="2 3" key="1">
    <citation type="submission" date="2023-01" db="EMBL/GenBank/DDBJ databases">
        <title>Complete genome sequence of Roseicyclus marinus strain Dej080120_10.</title>
        <authorList>
            <person name="Ueki S."/>
            <person name="Maruyama F."/>
        </authorList>
    </citation>
    <scope>NUCLEOTIDE SEQUENCE [LARGE SCALE GENOMIC DNA]</scope>
    <source>
        <strain evidence="2 3">Dej080120_10</strain>
    </source>
</reference>
<dbReference type="PROSITE" id="PS51257">
    <property type="entry name" value="PROKAR_LIPOPROTEIN"/>
    <property type="match status" value="1"/>
</dbReference>
<feature type="chain" id="PRO_5041344700" evidence="1">
    <location>
        <begin position="21"/>
        <end position="502"/>
    </location>
</feature>
<proteinExistence type="predicted"/>
<dbReference type="EMBL" id="AP027266">
    <property type="protein sequence ID" value="BDW84976.1"/>
    <property type="molecule type" value="Genomic_DNA"/>
</dbReference>
<keyword evidence="1" id="KW-0732">Signal</keyword>